<dbReference type="Proteomes" id="UP000236742">
    <property type="component" value="Unassembled WGS sequence"/>
</dbReference>
<dbReference type="SUPFAM" id="SSF161098">
    <property type="entry name" value="MetI-like"/>
    <property type="match status" value="1"/>
</dbReference>
<evidence type="ECO:0000313" key="15">
    <source>
        <dbReference type="Proteomes" id="UP000236742"/>
    </source>
</evidence>
<comment type="subunit">
    <text evidence="3">The complex is composed of two ATP-binding proteins (UgpC), two transmembrane proteins (UgpA and UgpE) and a solute-binding protein (UgpB).</text>
</comment>
<evidence type="ECO:0000256" key="4">
    <source>
        <dbReference type="ARBA" id="ARBA00022448"/>
    </source>
</evidence>
<dbReference type="AlphaFoldDB" id="A0A1H5ULR5"/>
<dbReference type="InterPro" id="IPR000515">
    <property type="entry name" value="MetI-like"/>
</dbReference>
<comment type="subcellular location">
    <subcellularLocation>
        <location evidence="1">Cell inner membrane</location>
        <topology evidence="1">Multi-pass membrane protein</topology>
    </subcellularLocation>
    <subcellularLocation>
        <location evidence="12">Cell membrane</location>
        <topology evidence="12">Multi-pass membrane protein</topology>
    </subcellularLocation>
</comment>
<sequence length="293" mass="32404">MLKRVHFPPGILPYLLVAPQVAITLVFFIWPAAQAIYQSFLLEDAFGLSTEFVWFENFVALAEDPIYLGSFGRTIVFSAAVAALSMSFALVLAGFADRVARAATTYRTLLIWPYAVAPVLAGALWVFMFNPTLGILPYFLEFMGIEWNHYLNGNQAMLLVIMAAAWKQVAYNFLFYLAAMQAIPRSVIEAAAIDGAGPFRRFADIIFPLISPTTFFLLVINVTYAFFDTFGIIHAITQGGPANATTILVYKVFNDGFVGLDLGGSAAQSVVLMILVIGLTVVQFRYIEKRVQY</sequence>
<dbReference type="InterPro" id="IPR050809">
    <property type="entry name" value="UgpAE/MalFG_permease"/>
</dbReference>
<proteinExistence type="inferred from homology"/>
<feature type="transmembrane region" description="Helical" evidence="12">
    <location>
        <begin position="75"/>
        <end position="96"/>
    </location>
</feature>
<accession>A0A1H5ULR5</accession>
<reference evidence="14 15" key="1">
    <citation type="submission" date="2016-10" db="EMBL/GenBank/DDBJ databases">
        <authorList>
            <person name="de Groot N.N."/>
        </authorList>
    </citation>
    <scope>NUCLEOTIDE SEQUENCE [LARGE SCALE GENOMIC DNA]</scope>
    <source>
        <strain evidence="14 15">DSM 23413</strain>
    </source>
</reference>
<feature type="transmembrane region" description="Helical" evidence="12">
    <location>
        <begin position="205"/>
        <end position="227"/>
    </location>
</feature>
<dbReference type="PANTHER" id="PTHR43227:SF9">
    <property type="entry name" value="SN-GLYCEROL-3-PHOSPHATE TRANSPORT SYSTEM PERMEASE PROTEIN UGPA"/>
    <property type="match status" value="1"/>
</dbReference>
<dbReference type="GO" id="GO:0055085">
    <property type="term" value="P:transmembrane transport"/>
    <property type="evidence" value="ECO:0007669"/>
    <property type="project" value="InterPro"/>
</dbReference>
<feature type="transmembrane region" description="Helical" evidence="12">
    <location>
        <begin position="12"/>
        <end position="33"/>
    </location>
</feature>
<organism evidence="14 15">
    <name type="scientific">Jhaorihella thermophila</name>
    <dbReference type="NCBI Taxonomy" id="488547"/>
    <lineage>
        <taxon>Bacteria</taxon>
        <taxon>Pseudomonadati</taxon>
        <taxon>Pseudomonadota</taxon>
        <taxon>Alphaproteobacteria</taxon>
        <taxon>Rhodobacterales</taxon>
        <taxon>Paracoccaceae</taxon>
        <taxon>Jhaorihella</taxon>
    </lineage>
</organism>
<evidence type="ECO:0000256" key="10">
    <source>
        <dbReference type="ARBA" id="ARBA00037054"/>
    </source>
</evidence>
<keyword evidence="5" id="KW-1003">Cell membrane</keyword>
<dbReference type="RefSeq" id="WP_104007338.1">
    <property type="nucleotide sequence ID" value="NZ_FNVD01000004.1"/>
</dbReference>
<evidence type="ECO:0000259" key="13">
    <source>
        <dbReference type="PROSITE" id="PS50928"/>
    </source>
</evidence>
<feature type="transmembrane region" description="Helical" evidence="12">
    <location>
        <begin position="266"/>
        <end position="287"/>
    </location>
</feature>
<keyword evidence="8 12" id="KW-1133">Transmembrane helix</keyword>
<keyword evidence="9 12" id="KW-0472">Membrane</keyword>
<dbReference type="EMBL" id="FNVD01000004">
    <property type="protein sequence ID" value="SEF75331.1"/>
    <property type="molecule type" value="Genomic_DNA"/>
</dbReference>
<name>A0A1H5ULR5_9RHOB</name>
<evidence type="ECO:0000313" key="14">
    <source>
        <dbReference type="EMBL" id="SEF75331.1"/>
    </source>
</evidence>
<evidence type="ECO:0000256" key="6">
    <source>
        <dbReference type="ARBA" id="ARBA00022519"/>
    </source>
</evidence>
<evidence type="ECO:0000256" key="11">
    <source>
        <dbReference type="ARBA" id="ARBA00040780"/>
    </source>
</evidence>
<dbReference type="CDD" id="cd06261">
    <property type="entry name" value="TM_PBP2"/>
    <property type="match status" value="1"/>
</dbReference>
<dbReference type="InterPro" id="IPR035906">
    <property type="entry name" value="MetI-like_sf"/>
</dbReference>
<protein>
    <recommendedName>
        <fullName evidence="11">sn-glycerol-3-phosphate transport system permease protein UgpA</fullName>
    </recommendedName>
</protein>
<evidence type="ECO:0000256" key="3">
    <source>
        <dbReference type="ARBA" id="ARBA00011557"/>
    </source>
</evidence>
<keyword evidence="15" id="KW-1185">Reference proteome</keyword>
<keyword evidence="7 12" id="KW-0812">Transmembrane</keyword>
<dbReference type="GO" id="GO:0005886">
    <property type="term" value="C:plasma membrane"/>
    <property type="evidence" value="ECO:0007669"/>
    <property type="project" value="UniProtKB-SubCell"/>
</dbReference>
<feature type="transmembrane region" description="Helical" evidence="12">
    <location>
        <begin position="156"/>
        <end position="178"/>
    </location>
</feature>
<keyword evidence="4 12" id="KW-0813">Transport</keyword>
<evidence type="ECO:0000256" key="5">
    <source>
        <dbReference type="ARBA" id="ARBA00022475"/>
    </source>
</evidence>
<evidence type="ECO:0000256" key="9">
    <source>
        <dbReference type="ARBA" id="ARBA00023136"/>
    </source>
</evidence>
<dbReference type="PROSITE" id="PS50928">
    <property type="entry name" value="ABC_TM1"/>
    <property type="match status" value="1"/>
</dbReference>
<dbReference type="OrthoDB" id="9773727at2"/>
<dbReference type="Gene3D" id="1.10.3720.10">
    <property type="entry name" value="MetI-like"/>
    <property type="match status" value="1"/>
</dbReference>
<feature type="domain" description="ABC transmembrane type-1" evidence="13">
    <location>
        <begin position="71"/>
        <end position="283"/>
    </location>
</feature>
<evidence type="ECO:0000256" key="12">
    <source>
        <dbReference type="RuleBase" id="RU363032"/>
    </source>
</evidence>
<comment type="similarity">
    <text evidence="2 12">Belongs to the binding-protein-dependent transport system permease family.</text>
</comment>
<evidence type="ECO:0000256" key="7">
    <source>
        <dbReference type="ARBA" id="ARBA00022692"/>
    </source>
</evidence>
<feature type="transmembrane region" description="Helical" evidence="12">
    <location>
        <begin position="108"/>
        <end position="128"/>
    </location>
</feature>
<gene>
    <name evidence="14" type="ORF">SAMN05421751_104111</name>
</gene>
<dbReference type="NCBIfam" id="NF007852">
    <property type="entry name" value="PRK10561.1"/>
    <property type="match status" value="1"/>
</dbReference>
<dbReference type="PANTHER" id="PTHR43227">
    <property type="entry name" value="BLL4140 PROTEIN"/>
    <property type="match status" value="1"/>
</dbReference>
<evidence type="ECO:0000256" key="8">
    <source>
        <dbReference type="ARBA" id="ARBA00022989"/>
    </source>
</evidence>
<keyword evidence="6" id="KW-0997">Cell inner membrane</keyword>
<comment type="function">
    <text evidence="10">Part of the ABC transporter complex UgpBAEC involved in sn-glycerol-3-phosphate (G3P) import. Probably responsible for the translocation of the substrate across the membrane.</text>
</comment>
<dbReference type="Pfam" id="PF00528">
    <property type="entry name" value="BPD_transp_1"/>
    <property type="match status" value="1"/>
</dbReference>
<evidence type="ECO:0000256" key="2">
    <source>
        <dbReference type="ARBA" id="ARBA00009306"/>
    </source>
</evidence>
<evidence type="ECO:0000256" key="1">
    <source>
        <dbReference type="ARBA" id="ARBA00004429"/>
    </source>
</evidence>